<dbReference type="Pfam" id="PF13469">
    <property type="entry name" value="Sulfotransfer_3"/>
    <property type="match status" value="1"/>
</dbReference>
<evidence type="ECO:0000313" key="2">
    <source>
        <dbReference type="EMBL" id="RMX45787.1"/>
    </source>
</evidence>
<dbReference type="Proteomes" id="UP000275408">
    <property type="component" value="Unassembled WGS sequence"/>
</dbReference>
<name>A0A3M6TWM1_POCDA</name>
<dbReference type="GO" id="GO:0006044">
    <property type="term" value="P:N-acetylglucosamine metabolic process"/>
    <property type="evidence" value="ECO:0007669"/>
    <property type="project" value="TreeGrafter"/>
</dbReference>
<dbReference type="GO" id="GO:0006790">
    <property type="term" value="P:sulfur compound metabolic process"/>
    <property type="evidence" value="ECO:0007669"/>
    <property type="project" value="TreeGrafter"/>
</dbReference>
<proteinExistence type="predicted"/>
<evidence type="ECO:0000256" key="1">
    <source>
        <dbReference type="SAM" id="MobiDB-lite"/>
    </source>
</evidence>
<dbReference type="PANTHER" id="PTHR10704">
    <property type="entry name" value="CARBOHYDRATE SULFOTRANSFERASE"/>
    <property type="match status" value="1"/>
</dbReference>
<dbReference type="SUPFAM" id="SSF52540">
    <property type="entry name" value="P-loop containing nucleoside triphosphate hydrolases"/>
    <property type="match status" value="1"/>
</dbReference>
<protein>
    <submittedName>
        <fullName evidence="2">Uncharacterized protein</fullName>
    </submittedName>
</protein>
<accession>A0A3M6TWM1</accession>
<dbReference type="OrthoDB" id="6138663at2759"/>
<keyword evidence="3" id="KW-1185">Reference proteome</keyword>
<dbReference type="InterPro" id="IPR051135">
    <property type="entry name" value="Gal/GlcNAc/GalNAc_ST"/>
</dbReference>
<gene>
    <name evidence="2" type="ORF">pdam_00004137</name>
</gene>
<reference evidence="2 3" key="1">
    <citation type="journal article" date="2018" name="Sci. Rep.">
        <title>Comparative analysis of the Pocillopora damicornis genome highlights role of immune system in coral evolution.</title>
        <authorList>
            <person name="Cunning R."/>
            <person name="Bay R.A."/>
            <person name="Gillette P."/>
            <person name="Baker A.C."/>
            <person name="Traylor-Knowles N."/>
        </authorList>
    </citation>
    <scope>NUCLEOTIDE SEQUENCE [LARGE SCALE GENOMIC DNA]</scope>
    <source>
        <strain evidence="2">RSMAS</strain>
        <tissue evidence="2">Whole animal</tissue>
    </source>
</reference>
<comment type="caution">
    <text evidence="2">The sequence shown here is derived from an EMBL/GenBank/DDBJ whole genome shotgun (WGS) entry which is preliminary data.</text>
</comment>
<dbReference type="PANTHER" id="PTHR10704:SF44">
    <property type="entry name" value="LD35051P-RELATED"/>
    <property type="match status" value="1"/>
</dbReference>
<dbReference type="Gene3D" id="3.40.50.300">
    <property type="entry name" value="P-loop containing nucleotide triphosphate hydrolases"/>
    <property type="match status" value="1"/>
</dbReference>
<dbReference type="AlphaFoldDB" id="A0A3M6TWM1"/>
<sequence>MLPRKPLYSVLTQKIPIDQDFNINGERELERKDEITKAENRQDLQSNGKEHESALLRKITESRIDGKTDEKHAGTLTRTPRRNLIILSPPRSGSSFLGKLFDSNSKIMYWFEPLRVVQKNLFHDNLSSDKQILSYKNDCINVIESTFKCDFTVLNNNTIAEYSKDDSRWASSALASRFLCPPALAHLNRSSSCLPLSHAMLKNICNAHNHTVVKILIGRVPNDSIANLQKLLVRRESHDVRLLHLVRDPRAIIYSVVQSVKWLNETYLSKDFSLYVGRMCNRTVNNLRFGLSTPPSWLRGRFKVIRYEDLINNAIIISQELYKFARFEWSASVEEWINDHNRPPRDAEQQGPYSLYRNVSEVIDNWKNAPMNLIKVVEDNCGDLMHMLGYEKLAYMK</sequence>
<dbReference type="GO" id="GO:0001517">
    <property type="term" value="F:N-acetylglucosamine 6-O-sulfotransferase activity"/>
    <property type="evidence" value="ECO:0007669"/>
    <property type="project" value="TreeGrafter"/>
</dbReference>
<evidence type="ECO:0000313" key="3">
    <source>
        <dbReference type="Proteomes" id="UP000275408"/>
    </source>
</evidence>
<dbReference type="EMBL" id="RCHS01002783">
    <property type="protein sequence ID" value="RMX45787.1"/>
    <property type="molecule type" value="Genomic_DNA"/>
</dbReference>
<dbReference type="InterPro" id="IPR027417">
    <property type="entry name" value="P-loop_NTPase"/>
</dbReference>
<dbReference type="OMA" id="QSRQHRN"/>
<organism evidence="2 3">
    <name type="scientific">Pocillopora damicornis</name>
    <name type="common">Cauliflower coral</name>
    <name type="synonym">Millepora damicornis</name>
    <dbReference type="NCBI Taxonomy" id="46731"/>
    <lineage>
        <taxon>Eukaryota</taxon>
        <taxon>Metazoa</taxon>
        <taxon>Cnidaria</taxon>
        <taxon>Anthozoa</taxon>
        <taxon>Hexacorallia</taxon>
        <taxon>Scleractinia</taxon>
        <taxon>Astrocoeniina</taxon>
        <taxon>Pocilloporidae</taxon>
        <taxon>Pocillopora</taxon>
    </lineage>
</organism>
<feature type="region of interest" description="Disordered" evidence="1">
    <location>
        <begin position="33"/>
        <end position="52"/>
    </location>
</feature>